<organism evidence="1 2">
    <name type="scientific">Kutzneria viridogrisea</name>
    <dbReference type="NCBI Taxonomy" id="47990"/>
    <lineage>
        <taxon>Bacteria</taxon>
        <taxon>Bacillati</taxon>
        <taxon>Actinomycetota</taxon>
        <taxon>Actinomycetes</taxon>
        <taxon>Pseudonocardiales</taxon>
        <taxon>Pseudonocardiaceae</taxon>
        <taxon>Kutzneria</taxon>
    </lineage>
</organism>
<reference evidence="1 2" key="1">
    <citation type="submission" date="2020-08" db="EMBL/GenBank/DDBJ databases">
        <title>Genomic Encyclopedia of Archaeal and Bacterial Type Strains, Phase II (KMG-II): from individual species to whole genera.</title>
        <authorList>
            <person name="Goeker M."/>
        </authorList>
    </citation>
    <scope>NUCLEOTIDE SEQUENCE [LARGE SCALE GENOMIC DNA]</scope>
    <source>
        <strain evidence="1 2">DSM 43850</strain>
    </source>
</reference>
<sequence length="121" mass="13022">MTVTERLGLYGPAVRQPTPAKVRRQPAPCGSYGAYQRHYKRGETPCRPCKKAAATYIALWRARSGKTKHVLVPVQVLGALLAAAPTEVEEWAEQQIGANPVTAAVAVALRDGRTEGDVLDA</sequence>
<comment type="caution">
    <text evidence="1">The sequence shown here is derived from an EMBL/GenBank/DDBJ whole genome shotgun (WGS) entry which is preliminary data.</text>
</comment>
<accession>A0ABR6BAX3</accession>
<gene>
    <name evidence="1" type="ORF">BC739_001225</name>
</gene>
<proteinExistence type="predicted"/>
<dbReference type="EMBL" id="JACJID010000001">
    <property type="protein sequence ID" value="MBA8924028.1"/>
    <property type="molecule type" value="Genomic_DNA"/>
</dbReference>
<evidence type="ECO:0000313" key="1">
    <source>
        <dbReference type="EMBL" id="MBA8924028.1"/>
    </source>
</evidence>
<dbReference type="RefSeq" id="WP_182836538.1">
    <property type="nucleotide sequence ID" value="NZ_BAAABQ010000065.1"/>
</dbReference>
<protein>
    <submittedName>
        <fullName evidence="1">Uncharacterized protein</fullName>
    </submittedName>
</protein>
<keyword evidence="2" id="KW-1185">Reference proteome</keyword>
<evidence type="ECO:0000313" key="2">
    <source>
        <dbReference type="Proteomes" id="UP000517916"/>
    </source>
</evidence>
<name>A0ABR6BAX3_9PSEU</name>
<dbReference type="Proteomes" id="UP000517916">
    <property type="component" value="Unassembled WGS sequence"/>
</dbReference>